<organism evidence="8 9">
    <name type="scientific">Coccomyxa viridis</name>
    <dbReference type="NCBI Taxonomy" id="1274662"/>
    <lineage>
        <taxon>Eukaryota</taxon>
        <taxon>Viridiplantae</taxon>
        <taxon>Chlorophyta</taxon>
        <taxon>core chlorophytes</taxon>
        <taxon>Trebouxiophyceae</taxon>
        <taxon>Trebouxiophyceae incertae sedis</taxon>
        <taxon>Coccomyxaceae</taxon>
        <taxon>Coccomyxa</taxon>
    </lineage>
</organism>
<sequence>MALDKQTLKQLTACLSYGTVSVSMTLFNKAVFSIYQFNFPSFVTTLQIIVSIVYMLVLEYFKYLEIESISVKTATLVFPLTMFWWLYVVSGVTALRYLTVPMFSCFRRSTTLLVVLGEWLLLSKKPTPQGFFSILVMVTGAVIAGATDLTFNLPGYIWVAICAVSTAVYLLLIRLLKDKTGLSQSALLFYNNVLALPVMTSFMLTTTDEIRDVAHYPQIHESSFQLFLLLSASQAFLLNLCIFWCTTINSPLATTVTGQMKDILTTGLGMFIFGDVEFEPKNVIGVGIGLTGGIMYAYFSYRDAQKKAPAYAAVPSAPPAGEQAVSLPTARSGGRTPEEQLSGGQDRSRLRKLHAAGAP</sequence>
<gene>
    <name evidence="8" type="ORF">CVIRNUC_003036</name>
</gene>
<dbReference type="Pfam" id="PF03151">
    <property type="entry name" value="TPT"/>
    <property type="match status" value="1"/>
</dbReference>
<reference evidence="8 9" key="1">
    <citation type="submission" date="2023-10" db="EMBL/GenBank/DDBJ databases">
        <authorList>
            <person name="Maclean D."/>
            <person name="Macfadyen A."/>
        </authorList>
    </citation>
    <scope>NUCLEOTIDE SEQUENCE [LARGE SCALE GENOMIC DNA]</scope>
</reference>
<evidence type="ECO:0000256" key="1">
    <source>
        <dbReference type="ARBA" id="ARBA00004141"/>
    </source>
</evidence>
<evidence type="ECO:0000259" key="7">
    <source>
        <dbReference type="Pfam" id="PF03151"/>
    </source>
</evidence>
<dbReference type="Proteomes" id="UP001314263">
    <property type="component" value="Unassembled WGS sequence"/>
</dbReference>
<evidence type="ECO:0000256" key="6">
    <source>
        <dbReference type="SAM" id="Phobius"/>
    </source>
</evidence>
<feature type="domain" description="Sugar phosphate transporter" evidence="7">
    <location>
        <begin position="14"/>
        <end position="296"/>
    </location>
</feature>
<feature type="transmembrane region" description="Helical" evidence="6">
    <location>
        <begin position="12"/>
        <end position="35"/>
    </location>
</feature>
<dbReference type="InterPro" id="IPR004853">
    <property type="entry name" value="Sugar_P_trans_dom"/>
</dbReference>
<evidence type="ECO:0000256" key="2">
    <source>
        <dbReference type="ARBA" id="ARBA00022692"/>
    </source>
</evidence>
<dbReference type="GO" id="GO:0016020">
    <property type="term" value="C:membrane"/>
    <property type="evidence" value="ECO:0007669"/>
    <property type="project" value="UniProtKB-SubCell"/>
</dbReference>
<keyword evidence="4 6" id="KW-0472">Membrane</keyword>
<feature type="transmembrane region" description="Helical" evidence="6">
    <location>
        <begin position="224"/>
        <end position="245"/>
    </location>
</feature>
<evidence type="ECO:0000256" key="5">
    <source>
        <dbReference type="SAM" id="MobiDB-lite"/>
    </source>
</evidence>
<proteinExistence type="predicted"/>
<dbReference type="AlphaFoldDB" id="A0AAV1HZ34"/>
<dbReference type="PANTHER" id="PTHR11132">
    <property type="entry name" value="SOLUTE CARRIER FAMILY 35"/>
    <property type="match status" value="1"/>
</dbReference>
<dbReference type="InterPro" id="IPR050186">
    <property type="entry name" value="TPT_transporter"/>
</dbReference>
<evidence type="ECO:0000313" key="9">
    <source>
        <dbReference type="Proteomes" id="UP001314263"/>
    </source>
</evidence>
<comment type="subcellular location">
    <subcellularLocation>
        <location evidence="1">Membrane</location>
        <topology evidence="1">Multi-pass membrane protein</topology>
    </subcellularLocation>
</comment>
<evidence type="ECO:0000256" key="3">
    <source>
        <dbReference type="ARBA" id="ARBA00022989"/>
    </source>
</evidence>
<feature type="transmembrane region" description="Helical" evidence="6">
    <location>
        <begin position="187"/>
        <end position="204"/>
    </location>
</feature>
<protein>
    <recommendedName>
        <fullName evidence="7">Sugar phosphate transporter domain-containing protein</fullName>
    </recommendedName>
</protein>
<keyword evidence="3 6" id="KW-1133">Transmembrane helix</keyword>
<dbReference type="EMBL" id="CAUYUE010000004">
    <property type="protein sequence ID" value="CAK0763224.1"/>
    <property type="molecule type" value="Genomic_DNA"/>
</dbReference>
<feature type="transmembrane region" description="Helical" evidence="6">
    <location>
        <begin position="73"/>
        <end position="94"/>
    </location>
</feature>
<feature type="transmembrane region" description="Helical" evidence="6">
    <location>
        <begin position="130"/>
        <end position="149"/>
    </location>
</feature>
<evidence type="ECO:0000256" key="4">
    <source>
        <dbReference type="ARBA" id="ARBA00023136"/>
    </source>
</evidence>
<feature type="transmembrane region" description="Helical" evidence="6">
    <location>
        <begin position="155"/>
        <end position="175"/>
    </location>
</feature>
<feature type="region of interest" description="Disordered" evidence="5">
    <location>
        <begin position="317"/>
        <end position="359"/>
    </location>
</feature>
<accession>A0AAV1HZ34</accession>
<name>A0AAV1HZ34_9CHLO</name>
<keyword evidence="9" id="KW-1185">Reference proteome</keyword>
<evidence type="ECO:0000313" key="8">
    <source>
        <dbReference type="EMBL" id="CAK0763224.1"/>
    </source>
</evidence>
<feature type="transmembrane region" description="Helical" evidence="6">
    <location>
        <begin position="41"/>
        <end position="61"/>
    </location>
</feature>
<feature type="compositionally biased region" description="Basic residues" evidence="5">
    <location>
        <begin position="349"/>
        <end position="359"/>
    </location>
</feature>
<keyword evidence="2 6" id="KW-0812">Transmembrane</keyword>
<comment type="caution">
    <text evidence="8">The sequence shown here is derived from an EMBL/GenBank/DDBJ whole genome shotgun (WGS) entry which is preliminary data.</text>
</comment>